<gene>
    <name evidence="2" type="ORF">CVA01_27590</name>
</gene>
<evidence type="ECO:0000313" key="3">
    <source>
        <dbReference type="Proteomes" id="UP000319986"/>
    </source>
</evidence>
<name>A0A4Y4C342_9CORY</name>
<reference evidence="2 3" key="1">
    <citation type="submission" date="2019-06" db="EMBL/GenBank/DDBJ databases">
        <title>Whole genome shotgun sequence of Corynebacterium variabile NBRC 15286.</title>
        <authorList>
            <person name="Hosoyama A."/>
            <person name="Uohara A."/>
            <person name="Ohji S."/>
            <person name="Ichikawa N."/>
        </authorList>
    </citation>
    <scope>NUCLEOTIDE SEQUENCE [LARGE SCALE GENOMIC DNA]</scope>
    <source>
        <strain evidence="2 3">NBRC 15286</strain>
    </source>
</reference>
<feature type="region of interest" description="Disordered" evidence="1">
    <location>
        <begin position="197"/>
        <end position="217"/>
    </location>
</feature>
<evidence type="ECO:0000256" key="1">
    <source>
        <dbReference type="SAM" id="MobiDB-lite"/>
    </source>
</evidence>
<dbReference type="AlphaFoldDB" id="A0A4Y4C342"/>
<protein>
    <recommendedName>
        <fullName evidence="4">Phage tail protein</fullName>
    </recommendedName>
</protein>
<dbReference type="Proteomes" id="UP000319986">
    <property type="component" value="Unassembled WGS sequence"/>
</dbReference>
<evidence type="ECO:0000313" key="2">
    <source>
        <dbReference type="EMBL" id="GEC87445.1"/>
    </source>
</evidence>
<evidence type="ECO:0008006" key="4">
    <source>
        <dbReference type="Google" id="ProtNLM"/>
    </source>
</evidence>
<dbReference type="Pfam" id="PF25681">
    <property type="entry name" value="Phage_TTP_17"/>
    <property type="match status" value="1"/>
</dbReference>
<dbReference type="RefSeq" id="WP_141331470.1">
    <property type="nucleotide sequence ID" value="NZ_BJNT01000026.1"/>
</dbReference>
<accession>A0A4Y4C342</accession>
<dbReference type="InterPro" id="IPR058154">
    <property type="entry name" value="Bxb1_TTP-like"/>
</dbReference>
<sequence length="217" mass="23138">MRNRANVLVGAPDVKAAGGMLIGPSAPAIANYPKDAEEPIAELQERLGLKPGGFITEDGISKTVDRSTEKIKDWNGDTVVIVQSDHSVTLKLTFMESANAEVLKIIAGDNNVTISEDGKNITVVDNADELPHRALDAEIKGAAESRIRLFAPDAQATEVGDVNFVRSGVIQYEVTFECFPDDDTNKIYQYIYRADADAPADGGTGDGGDDSGETPTP</sequence>
<dbReference type="EMBL" id="BJNT01000026">
    <property type="protein sequence ID" value="GEC87445.1"/>
    <property type="molecule type" value="Genomic_DNA"/>
</dbReference>
<feature type="compositionally biased region" description="Acidic residues" evidence="1">
    <location>
        <begin position="207"/>
        <end position="217"/>
    </location>
</feature>
<proteinExistence type="predicted"/>
<dbReference type="GeneID" id="82888830"/>
<organism evidence="2 3">
    <name type="scientific">Corynebacterium variabile</name>
    <dbReference type="NCBI Taxonomy" id="1727"/>
    <lineage>
        <taxon>Bacteria</taxon>
        <taxon>Bacillati</taxon>
        <taxon>Actinomycetota</taxon>
        <taxon>Actinomycetes</taxon>
        <taxon>Mycobacteriales</taxon>
        <taxon>Corynebacteriaceae</taxon>
        <taxon>Corynebacterium</taxon>
    </lineage>
</organism>
<comment type="caution">
    <text evidence="2">The sequence shown here is derived from an EMBL/GenBank/DDBJ whole genome shotgun (WGS) entry which is preliminary data.</text>
</comment>